<dbReference type="PROSITE" id="PS50196">
    <property type="entry name" value="RANBD1"/>
    <property type="match status" value="1"/>
</dbReference>
<dbReference type="GO" id="GO:0051028">
    <property type="term" value="P:mRNA transport"/>
    <property type="evidence" value="ECO:0007669"/>
    <property type="project" value="UniProtKB-KW"/>
</dbReference>
<feature type="compositionally biased region" description="Basic and acidic residues" evidence="10">
    <location>
        <begin position="118"/>
        <end position="138"/>
    </location>
</feature>
<reference evidence="13" key="1">
    <citation type="journal article" date="2017" name="Nat. Commun.">
        <title>The asparagus genome sheds light on the origin and evolution of a young Y chromosome.</title>
        <authorList>
            <person name="Harkess A."/>
            <person name="Zhou J."/>
            <person name="Xu C."/>
            <person name="Bowers J.E."/>
            <person name="Van der Hulst R."/>
            <person name="Ayyampalayam S."/>
            <person name="Mercati F."/>
            <person name="Riccardi P."/>
            <person name="McKain M.R."/>
            <person name="Kakrana A."/>
            <person name="Tang H."/>
            <person name="Ray J."/>
            <person name="Groenendijk J."/>
            <person name="Arikit S."/>
            <person name="Mathioni S.M."/>
            <person name="Nakano M."/>
            <person name="Shan H."/>
            <person name="Telgmann-Rauber A."/>
            <person name="Kanno A."/>
            <person name="Yue Z."/>
            <person name="Chen H."/>
            <person name="Li W."/>
            <person name="Chen Y."/>
            <person name="Xu X."/>
            <person name="Zhang Y."/>
            <person name="Luo S."/>
            <person name="Chen H."/>
            <person name="Gao J."/>
            <person name="Mao Z."/>
            <person name="Pires J.C."/>
            <person name="Luo M."/>
            <person name="Kudrna D."/>
            <person name="Wing R.A."/>
            <person name="Meyers B.C."/>
            <person name="Yi K."/>
            <person name="Kong H."/>
            <person name="Lavrijsen P."/>
            <person name="Sunseri F."/>
            <person name="Falavigna A."/>
            <person name="Ye Y."/>
            <person name="Leebens-Mack J.H."/>
            <person name="Chen G."/>
        </authorList>
    </citation>
    <scope>NUCLEOTIDE SEQUENCE [LARGE SCALE GENOMIC DNA]</scope>
    <source>
        <strain evidence="13">cv. DH0086</strain>
    </source>
</reference>
<feature type="compositionally biased region" description="Basic and acidic residues" evidence="10">
    <location>
        <begin position="90"/>
        <end position="110"/>
    </location>
</feature>
<dbReference type="Proteomes" id="UP000243459">
    <property type="component" value="Chromosome 6"/>
</dbReference>
<dbReference type="InterPro" id="IPR045255">
    <property type="entry name" value="RanBP1-like"/>
</dbReference>
<keyword evidence="5" id="KW-0653">Protein transport</keyword>
<feature type="region of interest" description="Disordered" evidence="10">
    <location>
        <begin position="1"/>
        <end position="43"/>
    </location>
</feature>
<evidence type="ECO:0000256" key="6">
    <source>
        <dbReference type="ARBA" id="ARBA00022990"/>
    </source>
</evidence>
<dbReference type="CDD" id="cd13169">
    <property type="entry name" value="RanBD_NUP50_plant"/>
    <property type="match status" value="1"/>
</dbReference>
<evidence type="ECO:0000313" key="12">
    <source>
        <dbReference type="EMBL" id="ONK66753.1"/>
    </source>
</evidence>
<dbReference type="InterPro" id="IPR011993">
    <property type="entry name" value="PH-like_dom_sf"/>
</dbReference>
<dbReference type="PANTHER" id="PTHR23138:SF142">
    <property type="entry name" value="RAN-BINDING PROTEIN 3B-RELATED"/>
    <property type="match status" value="1"/>
</dbReference>
<dbReference type="OrthoDB" id="185618at2759"/>
<evidence type="ECO:0000256" key="3">
    <source>
        <dbReference type="ARBA" id="ARBA00022737"/>
    </source>
</evidence>
<feature type="compositionally biased region" description="Basic and acidic residues" evidence="10">
    <location>
        <begin position="176"/>
        <end position="194"/>
    </location>
</feature>
<dbReference type="Pfam" id="PF08911">
    <property type="entry name" value="NUP50"/>
    <property type="match status" value="1"/>
</dbReference>
<proteinExistence type="predicted"/>
<dbReference type="GO" id="GO:0015031">
    <property type="term" value="P:protein transport"/>
    <property type="evidence" value="ECO:0007669"/>
    <property type="project" value="UniProtKB-KW"/>
</dbReference>
<dbReference type="OMA" id="NMDKRGV"/>
<evidence type="ECO:0000256" key="8">
    <source>
        <dbReference type="ARBA" id="ARBA00023132"/>
    </source>
</evidence>
<sequence>MGDPENAASKKRVAGRQISKENPELDDDGPEPEMGTFQRASDEVLATRKIVKVRRSQPAPASSNPFAALRLVPPSDAITNAADATAKPEIASDKTEVKDGADEQQGKSEESTGTEIRTSVDESKGTEDNDKRVEEKTDTSSVKVDSNVDSEKDVRNGEVNNEKAEEGEAKDDEDETGKIPNEKETETDKARKETPEEDNKDGDSAKPAASFSSFQQLSSSQNAFTGLTGTGFGTSSFSFGSVSKEGPTFGASSGSFPSFGTGVSNNGSFSFQQSASNVVKSEIPAMKEVPIETGEENEKAVFTSDAILYEYLDGGWKERGKGELKLNVSMSDSEKARVIMRARGNYRLILNASLYPDMTLANMDKKGITFACVHSAGEGKDGLSTFALKFKDSCLKEEFQGVVEAHKGKKAAVLKTPENSPKASDD</sequence>
<accession>A0A5P1EM70</accession>
<dbReference type="AlphaFoldDB" id="A0A5P1EM70"/>
<protein>
    <recommendedName>
        <fullName evidence="11">RanBD1 domain-containing protein</fullName>
    </recommendedName>
</protein>
<keyword evidence="4" id="KW-0509">mRNA transport</keyword>
<dbReference type="Gene3D" id="2.30.29.30">
    <property type="entry name" value="Pleckstrin-homology domain (PH domain)/Phosphotyrosine-binding domain (PTB)"/>
    <property type="match status" value="1"/>
</dbReference>
<evidence type="ECO:0000256" key="9">
    <source>
        <dbReference type="ARBA" id="ARBA00023242"/>
    </source>
</evidence>
<dbReference type="EMBL" id="CM007386">
    <property type="protein sequence ID" value="ONK66753.1"/>
    <property type="molecule type" value="Genomic_DNA"/>
</dbReference>
<evidence type="ECO:0000256" key="10">
    <source>
        <dbReference type="SAM" id="MobiDB-lite"/>
    </source>
</evidence>
<gene>
    <name evidence="12" type="ORF">A4U43_C06F11590</name>
</gene>
<feature type="compositionally biased region" description="Basic and acidic residues" evidence="10">
    <location>
        <begin position="149"/>
        <end position="167"/>
    </location>
</feature>
<evidence type="ECO:0000256" key="7">
    <source>
        <dbReference type="ARBA" id="ARBA00023010"/>
    </source>
</evidence>
<comment type="subcellular location">
    <subcellularLocation>
        <location evidence="1">Nucleus</location>
        <location evidence="1">Nuclear pore complex</location>
    </subcellularLocation>
</comment>
<keyword evidence="3" id="KW-0677">Repeat</keyword>
<dbReference type="Pfam" id="PF00638">
    <property type="entry name" value="Ran_BP1"/>
    <property type="match status" value="1"/>
</dbReference>
<dbReference type="SMART" id="SM00160">
    <property type="entry name" value="RanBD"/>
    <property type="match status" value="1"/>
</dbReference>
<evidence type="ECO:0000256" key="2">
    <source>
        <dbReference type="ARBA" id="ARBA00022448"/>
    </source>
</evidence>
<keyword evidence="6" id="KW-0007">Acetylation</keyword>
<evidence type="ECO:0000256" key="5">
    <source>
        <dbReference type="ARBA" id="ARBA00022927"/>
    </source>
</evidence>
<feature type="domain" description="RanBD1" evidence="11">
    <location>
        <begin position="283"/>
        <end position="404"/>
    </location>
</feature>
<keyword evidence="7" id="KW-0811">Translocation</keyword>
<evidence type="ECO:0000256" key="1">
    <source>
        <dbReference type="ARBA" id="ARBA00004567"/>
    </source>
</evidence>
<dbReference type="PANTHER" id="PTHR23138">
    <property type="entry name" value="RAN BINDING PROTEIN"/>
    <property type="match status" value="1"/>
</dbReference>
<dbReference type="SUPFAM" id="SSF50729">
    <property type="entry name" value="PH domain-like"/>
    <property type="match status" value="1"/>
</dbReference>
<name>A0A5P1EM70_ASPOF</name>
<evidence type="ECO:0000313" key="13">
    <source>
        <dbReference type="Proteomes" id="UP000243459"/>
    </source>
</evidence>
<keyword evidence="2" id="KW-0813">Transport</keyword>
<evidence type="ECO:0000259" key="11">
    <source>
        <dbReference type="PROSITE" id="PS50196"/>
    </source>
</evidence>
<organism evidence="12 13">
    <name type="scientific">Asparagus officinalis</name>
    <name type="common">Garden asparagus</name>
    <dbReference type="NCBI Taxonomy" id="4686"/>
    <lineage>
        <taxon>Eukaryota</taxon>
        <taxon>Viridiplantae</taxon>
        <taxon>Streptophyta</taxon>
        <taxon>Embryophyta</taxon>
        <taxon>Tracheophyta</taxon>
        <taxon>Spermatophyta</taxon>
        <taxon>Magnoliopsida</taxon>
        <taxon>Liliopsida</taxon>
        <taxon>Asparagales</taxon>
        <taxon>Asparagaceae</taxon>
        <taxon>Asparagoideae</taxon>
        <taxon>Asparagus</taxon>
    </lineage>
</organism>
<feature type="region of interest" description="Disordered" evidence="10">
    <location>
        <begin position="79"/>
        <end position="214"/>
    </location>
</feature>
<dbReference type="InterPro" id="IPR000156">
    <property type="entry name" value="Ran_bind_dom"/>
</dbReference>
<keyword evidence="8" id="KW-0906">Nuclear pore complex</keyword>
<dbReference type="GO" id="GO:0005643">
    <property type="term" value="C:nuclear pore"/>
    <property type="evidence" value="ECO:0007669"/>
    <property type="project" value="UniProtKB-SubCell"/>
</dbReference>
<dbReference type="InterPro" id="IPR015007">
    <property type="entry name" value="NUP2/50/61"/>
</dbReference>
<evidence type="ECO:0000256" key="4">
    <source>
        <dbReference type="ARBA" id="ARBA00022816"/>
    </source>
</evidence>
<keyword evidence="13" id="KW-1185">Reference proteome</keyword>
<dbReference type="InterPro" id="IPR045207">
    <property type="entry name" value="RanBD_NUP50_plant"/>
</dbReference>
<keyword evidence="9" id="KW-0539">Nucleus</keyword>
<dbReference type="Gramene" id="ONK66753">
    <property type="protein sequence ID" value="ONK66753"/>
    <property type="gene ID" value="A4U43_C06F11590"/>
</dbReference>